<name>A0ABC8SYB2_9AQUA</name>
<proteinExistence type="predicted"/>
<organism evidence="1 3">
    <name type="scientific">Ilex paraguariensis</name>
    <name type="common">yerba mate</name>
    <dbReference type="NCBI Taxonomy" id="185542"/>
    <lineage>
        <taxon>Eukaryota</taxon>
        <taxon>Viridiplantae</taxon>
        <taxon>Streptophyta</taxon>
        <taxon>Embryophyta</taxon>
        <taxon>Tracheophyta</taxon>
        <taxon>Spermatophyta</taxon>
        <taxon>Magnoliopsida</taxon>
        <taxon>eudicotyledons</taxon>
        <taxon>Gunneridae</taxon>
        <taxon>Pentapetalae</taxon>
        <taxon>asterids</taxon>
        <taxon>campanulids</taxon>
        <taxon>Aquifoliales</taxon>
        <taxon>Aquifoliaceae</taxon>
        <taxon>Ilex</taxon>
    </lineage>
</organism>
<evidence type="ECO:0000313" key="1">
    <source>
        <dbReference type="EMBL" id="CAK9160871.1"/>
    </source>
</evidence>
<accession>A0ABC8SYB2</accession>
<dbReference type="EMBL" id="CAUOFW020005802">
    <property type="protein sequence ID" value="CAK9171598.1"/>
    <property type="molecule type" value="Genomic_DNA"/>
</dbReference>
<dbReference type="EMBL" id="CAUOFW020003593">
    <property type="protein sequence ID" value="CAK9160871.1"/>
    <property type="molecule type" value="Genomic_DNA"/>
</dbReference>
<feature type="non-terminal residue" evidence="1">
    <location>
        <position position="1"/>
    </location>
</feature>
<evidence type="ECO:0000313" key="2">
    <source>
        <dbReference type="EMBL" id="CAK9171598.1"/>
    </source>
</evidence>
<dbReference type="AlphaFoldDB" id="A0ABC8SYB2"/>
<reference evidence="1 3" key="1">
    <citation type="submission" date="2024-02" db="EMBL/GenBank/DDBJ databases">
        <authorList>
            <person name="Vignale AGUSTIN F."/>
            <person name="Sosa J E."/>
            <person name="Modenutti C."/>
        </authorList>
    </citation>
    <scope>NUCLEOTIDE SEQUENCE [LARGE SCALE GENOMIC DNA]</scope>
</reference>
<protein>
    <submittedName>
        <fullName evidence="1">Uncharacterized protein</fullName>
    </submittedName>
</protein>
<comment type="caution">
    <text evidence="1">The sequence shown here is derived from an EMBL/GenBank/DDBJ whole genome shotgun (WGS) entry which is preliminary data.</text>
</comment>
<sequence>SSISFRAFLSHILASERSSSMVSYAASSMFLEEPAFVRDDVAITCEELCPNSIS</sequence>
<keyword evidence="3" id="KW-1185">Reference proteome</keyword>
<evidence type="ECO:0000313" key="3">
    <source>
        <dbReference type="Proteomes" id="UP001642360"/>
    </source>
</evidence>
<dbReference type="Proteomes" id="UP001642360">
    <property type="component" value="Unassembled WGS sequence"/>
</dbReference>
<gene>
    <name evidence="1" type="ORF">ILEXP_LOCUS29658</name>
    <name evidence="2" type="ORF">ILEXP_LOCUS41178</name>
</gene>